<feature type="region of interest" description="Disordered" evidence="1">
    <location>
        <begin position="38"/>
        <end position="95"/>
    </location>
</feature>
<dbReference type="VEuPathDB" id="CryptoDB:Cvel_4074"/>
<sequence length="201" mass="22777">MQIPEDVISHIRGGQEGLGDTFPEEGARVPDEAAWLPGIKEEEGDDGIERVSIDPDDSLFGENALPEGFRDEGDEEEKSECAEPISLSPDTEREMASYTCLNRKTRHQKMRALREKRRQKAENAAAERLDQALSTVLKVQQATKAKELLQHEENATKRHLTVTDEEIRAGLFRESDEKEFRHWLECGVFSLDETLSRGDAR</sequence>
<gene>
    <name evidence="2" type="ORF">Cvel_4074</name>
</gene>
<reference evidence="2" key="1">
    <citation type="submission" date="2014-11" db="EMBL/GenBank/DDBJ databases">
        <authorList>
            <person name="Otto D Thomas"/>
            <person name="Naeem Raeece"/>
        </authorList>
    </citation>
    <scope>NUCLEOTIDE SEQUENCE</scope>
</reference>
<feature type="region of interest" description="Disordered" evidence="1">
    <location>
        <begin position="1"/>
        <end position="24"/>
    </location>
</feature>
<protein>
    <submittedName>
        <fullName evidence="2">Uncharacterized protein</fullName>
    </submittedName>
</protein>
<dbReference type="EMBL" id="CDMZ01000816">
    <property type="protein sequence ID" value="CEM22045.1"/>
    <property type="molecule type" value="Genomic_DNA"/>
</dbReference>
<evidence type="ECO:0000256" key="1">
    <source>
        <dbReference type="SAM" id="MobiDB-lite"/>
    </source>
</evidence>
<dbReference type="PhylomeDB" id="A0A0G4G239"/>
<evidence type="ECO:0000313" key="2">
    <source>
        <dbReference type="EMBL" id="CEM22045.1"/>
    </source>
</evidence>
<organism evidence="2">
    <name type="scientific">Chromera velia CCMP2878</name>
    <dbReference type="NCBI Taxonomy" id="1169474"/>
    <lineage>
        <taxon>Eukaryota</taxon>
        <taxon>Sar</taxon>
        <taxon>Alveolata</taxon>
        <taxon>Colpodellida</taxon>
        <taxon>Chromeraceae</taxon>
        <taxon>Chromera</taxon>
    </lineage>
</organism>
<accession>A0A0G4G239</accession>
<name>A0A0G4G239_9ALVE</name>
<dbReference type="AlphaFoldDB" id="A0A0G4G239"/>
<proteinExistence type="predicted"/>